<keyword evidence="5 7" id="KW-0689">Ribosomal protein</keyword>
<proteinExistence type="inferred from homology"/>
<gene>
    <name evidence="7" type="primary">rps7</name>
    <name evidence="9" type="ORF">AC482_05150</name>
</gene>
<dbReference type="NCBIfam" id="NF003106">
    <property type="entry name" value="PRK04027.1"/>
    <property type="match status" value="1"/>
</dbReference>
<dbReference type="GO" id="GO:0003735">
    <property type="term" value="F:structural constituent of ribosome"/>
    <property type="evidence" value="ECO:0007669"/>
    <property type="project" value="UniProtKB-UniRule"/>
</dbReference>
<dbReference type="GO" id="GO:0006412">
    <property type="term" value="P:translation"/>
    <property type="evidence" value="ECO:0007669"/>
    <property type="project" value="UniProtKB-UniRule"/>
</dbReference>
<evidence type="ECO:0000256" key="2">
    <source>
        <dbReference type="ARBA" id="ARBA00011458"/>
    </source>
</evidence>
<evidence type="ECO:0000256" key="6">
    <source>
        <dbReference type="ARBA" id="ARBA00023274"/>
    </source>
</evidence>
<evidence type="ECO:0000256" key="7">
    <source>
        <dbReference type="HAMAP-Rule" id="MF_00480"/>
    </source>
</evidence>
<dbReference type="AlphaFoldDB" id="A0A0M0BMY6"/>
<evidence type="ECO:0000256" key="4">
    <source>
        <dbReference type="ARBA" id="ARBA00022884"/>
    </source>
</evidence>
<dbReference type="Proteomes" id="UP000037210">
    <property type="component" value="Unassembled WGS sequence"/>
</dbReference>
<keyword evidence="4 7" id="KW-0694">RNA-binding</keyword>
<dbReference type="InterPro" id="IPR023798">
    <property type="entry name" value="Ribosomal_uS7_dom"/>
</dbReference>
<dbReference type="NCBIfam" id="TIGR01028">
    <property type="entry name" value="uS7_euk_arch"/>
    <property type="match status" value="1"/>
</dbReference>
<keyword evidence="3 7" id="KW-0699">rRNA-binding</keyword>
<keyword evidence="6 7" id="KW-0687">Ribonucleoprotein</keyword>
<dbReference type="PANTHER" id="PTHR11205">
    <property type="entry name" value="RIBOSOMAL PROTEIN S7"/>
    <property type="match status" value="1"/>
</dbReference>
<dbReference type="GO" id="GO:0015935">
    <property type="term" value="C:small ribosomal subunit"/>
    <property type="evidence" value="ECO:0007669"/>
    <property type="project" value="UniProtKB-UniRule"/>
</dbReference>
<dbReference type="Gene3D" id="1.10.455.10">
    <property type="entry name" value="Ribosomal protein S7 domain"/>
    <property type="match status" value="1"/>
</dbReference>
<sequence>MSRSEAVKSEPPKLFGVWSFEDISVRDMGLQRYLNLDPMFLPHSGGRHEPRKFRKSEMNIVERLINSLMRPGSSGGEKARITNVVRTAFKIIDLKTGRNPIEVLVRAIENAAPNEDTTRIGYGGVVYRLAVDISPQRRIDLALRYIVQGIKAAAFGDRRTLEEVVAEQLIGAANNDASTFAIRRKLEVERIALSSR</sequence>
<evidence type="ECO:0000313" key="10">
    <source>
        <dbReference type="Proteomes" id="UP000037210"/>
    </source>
</evidence>
<evidence type="ECO:0000313" key="9">
    <source>
        <dbReference type="EMBL" id="KON29913.1"/>
    </source>
</evidence>
<comment type="caution">
    <text evidence="9">The sequence shown here is derived from an EMBL/GenBank/DDBJ whole genome shotgun (WGS) entry which is preliminary data.</text>
</comment>
<accession>A0A0M0BMY6</accession>
<dbReference type="SUPFAM" id="SSF47973">
    <property type="entry name" value="Ribosomal protein S7"/>
    <property type="match status" value="1"/>
</dbReference>
<dbReference type="PATRIC" id="fig|1685127.3.peg.1366"/>
<dbReference type="PIRSF" id="PIRSF002122">
    <property type="entry name" value="RPS7p_RPS7a_RPS5e_RPS7o"/>
    <property type="match status" value="1"/>
</dbReference>
<dbReference type="EMBL" id="LFWZ01000047">
    <property type="protein sequence ID" value="KON29913.1"/>
    <property type="molecule type" value="Genomic_DNA"/>
</dbReference>
<dbReference type="HAMAP" id="MF_00480_A">
    <property type="entry name" value="Ribosomal_uS7_A"/>
    <property type="match status" value="1"/>
</dbReference>
<dbReference type="InterPro" id="IPR000235">
    <property type="entry name" value="Ribosomal_uS7"/>
</dbReference>
<evidence type="ECO:0000256" key="5">
    <source>
        <dbReference type="ARBA" id="ARBA00022980"/>
    </source>
</evidence>
<comment type="subunit">
    <text evidence="2 7">Part of the 30S ribosomal subunit.</text>
</comment>
<evidence type="ECO:0000256" key="1">
    <source>
        <dbReference type="ARBA" id="ARBA00007151"/>
    </source>
</evidence>
<comment type="similarity">
    <text evidence="1 7">Belongs to the universal ribosomal protein uS7 family.</text>
</comment>
<dbReference type="CDD" id="cd14867">
    <property type="entry name" value="uS7_Eukaryote"/>
    <property type="match status" value="1"/>
</dbReference>
<reference evidence="9 10" key="1">
    <citation type="submission" date="2015-06" db="EMBL/GenBank/DDBJ databases">
        <title>New insights into the roles of widespread benthic archaea in carbon and nitrogen cycling.</title>
        <authorList>
            <person name="Lazar C.S."/>
            <person name="Baker B.J."/>
            <person name="Seitz K.W."/>
            <person name="Hyde A.S."/>
            <person name="Dick G.J."/>
            <person name="Hinrichs K.-U."/>
            <person name="Teske A.P."/>
        </authorList>
    </citation>
    <scope>NUCLEOTIDE SEQUENCE [LARGE SCALE GENOMIC DNA]</scope>
    <source>
        <strain evidence="9">DG-45</strain>
    </source>
</reference>
<dbReference type="Pfam" id="PF00177">
    <property type="entry name" value="Ribosomal_S7"/>
    <property type="match status" value="1"/>
</dbReference>
<evidence type="ECO:0000256" key="3">
    <source>
        <dbReference type="ARBA" id="ARBA00022730"/>
    </source>
</evidence>
<name>A0A0M0BMY6_9ARCH</name>
<protein>
    <recommendedName>
        <fullName evidence="7">Small ribosomal subunit protein uS7</fullName>
    </recommendedName>
</protein>
<evidence type="ECO:0000259" key="8">
    <source>
        <dbReference type="Pfam" id="PF00177"/>
    </source>
</evidence>
<dbReference type="GO" id="GO:0019843">
    <property type="term" value="F:rRNA binding"/>
    <property type="evidence" value="ECO:0007669"/>
    <property type="project" value="UniProtKB-UniRule"/>
</dbReference>
<dbReference type="InterPro" id="IPR036823">
    <property type="entry name" value="Ribosomal_uS7_dom_sf"/>
</dbReference>
<dbReference type="InterPro" id="IPR005716">
    <property type="entry name" value="Ribosomal_uS7_euk/arc"/>
</dbReference>
<comment type="function">
    <text evidence="7">One of the primary rRNA binding proteins, it binds directly to 16S rRNA where it nucleates assembly of the head domain of the 30S subunit. Is located at the subunit interface close to the decoding center.</text>
</comment>
<feature type="domain" description="Small ribosomal subunit protein uS7" evidence="8">
    <location>
        <begin position="38"/>
        <end position="196"/>
    </location>
</feature>
<organism evidence="9 10">
    <name type="scientific">miscellaneous Crenarchaeota group-15 archaeon DG-45</name>
    <dbReference type="NCBI Taxonomy" id="1685127"/>
    <lineage>
        <taxon>Archaea</taxon>
        <taxon>Candidatus Bathyarchaeota</taxon>
        <taxon>MCG-15</taxon>
    </lineage>
</organism>
<dbReference type="InterPro" id="IPR026018">
    <property type="entry name" value="Ribosomal_uS7_arc"/>
</dbReference>